<feature type="signal peptide" evidence="2">
    <location>
        <begin position="1"/>
        <end position="23"/>
    </location>
</feature>
<proteinExistence type="predicted"/>
<reference evidence="3" key="1">
    <citation type="submission" date="2020-11" db="EMBL/GenBank/DDBJ databases">
        <title>Chlorella ohadii genome sequencing and assembly.</title>
        <authorList>
            <person name="Murik O."/>
            <person name="Treves H."/>
            <person name="Kedem I."/>
            <person name="Shotland Y."/>
            <person name="Kaplan A."/>
        </authorList>
    </citation>
    <scope>NUCLEOTIDE SEQUENCE</scope>
    <source>
        <strain evidence="3">1</strain>
    </source>
</reference>
<gene>
    <name evidence="3" type="ORF">COHA_003664</name>
</gene>
<dbReference type="Proteomes" id="UP001205105">
    <property type="component" value="Unassembled WGS sequence"/>
</dbReference>
<feature type="coiled-coil region" evidence="1">
    <location>
        <begin position="162"/>
        <end position="189"/>
    </location>
</feature>
<dbReference type="EMBL" id="JADXDR010000049">
    <property type="protein sequence ID" value="KAI7842735.1"/>
    <property type="molecule type" value="Genomic_DNA"/>
</dbReference>
<dbReference type="AlphaFoldDB" id="A0AAD5H740"/>
<evidence type="ECO:0000256" key="2">
    <source>
        <dbReference type="SAM" id="SignalP"/>
    </source>
</evidence>
<evidence type="ECO:0000313" key="4">
    <source>
        <dbReference type="Proteomes" id="UP001205105"/>
    </source>
</evidence>
<accession>A0AAD5H740</accession>
<comment type="caution">
    <text evidence="3">The sequence shown here is derived from an EMBL/GenBank/DDBJ whole genome shotgun (WGS) entry which is preliminary data.</text>
</comment>
<keyword evidence="2" id="KW-0732">Signal</keyword>
<sequence>MPRTFAAAAAALALLLFAGSAAAQPSADCHSNFMAGTWWMNMEGEVLKQVENITHAIAKHYDELVSETKVLDCPDEPVVAVTGCQQMVAGTNVRLWMNVTCPDTQGREVTVNFHMDLYEVIGDADGDIDMQFIDVDLDHIWRDGKRLGADLEDMIDGNSKEDEKMKDALDEVEHKLDEAFDNIAAATGDLEKPTIPIPGMDYDFAEHMESGEGHAER</sequence>
<keyword evidence="4" id="KW-1185">Reference proteome</keyword>
<protein>
    <submittedName>
        <fullName evidence="3">Uncharacterized protein</fullName>
    </submittedName>
</protein>
<evidence type="ECO:0000256" key="1">
    <source>
        <dbReference type="SAM" id="Coils"/>
    </source>
</evidence>
<evidence type="ECO:0000313" key="3">
    <source>
        <dbReference type="EMBL" id="KAI7842735.1"/>
    </source>
</evidence>
<name>A0AAD5H740_9CHLO</name>
<keyword evidence="1" id="KW-0175">Coiled coil</keyword>
<feature type="chain" id="PRO_5042107371" evidence="2">
    <location>
        <begin position="24"/>
        <end position="217"/>
    </location>
</feature>
<organism evidence="3 4">
    <name type="scientific">Chlorella ohadii</name>
    <dbReference type="NCBI Taxonomy" id="2649997"/>
    <lineage>
        <taxon>Eukaryota</taxon>
        <taxon>Viridiplantae</taxon>
        <taxon>Chlorophyta</taxon>
        <taxon>core chlorophytes</taxon>
        <taxon>Trebouxiophyceae</taxon>
        <taxon>Chlorellales</taxon>
        <taxon>Chlorellaceae</taxon>
        <taxon>Chlorella clade</taxon>
        <taxon>Chlorella</taxon>
    </lineage>
</organism>